<keyword evidence="10" id="KW-1185">Reference proteome</keyword>
<keyword evidence="3 7" id="KW-0812">Transmembrane</keyword>
<evidence type="ECO:0000256" key="2">
    <source>
        <dbReference type="ARBA" id="ARBA00009824"/>
    </source>
</evidence>
<dbReference type="PANTHER" id="PTHR17920:SF23">
    <property type="entry name" value="DUF726-DOMAIN-CONTAINING PROTEIN"/>
    <property type="match status" value="1"/>
</dbReference>
<dbReference type="GO" id="GO:0016020">
    <property type="term" value="C:membrane"/>
    <property type="evidence" value="ECO:0007669"/>
    <property type="project" value="UniProtKB-SubCell"/>
</dbReference>
<feature type="signal peptide" evidence="8">
    <location>
        <begin position="1"/>
        <end position="32"/>
    </location>
</feature>
<dbReference type="AlphaFoldDB" id="A0A9W7ZPK6"/>
<feature type="compositionally biased region" description="Polar residues" evidence="6">
    <location>
        <begin position="123"/>
        <end position="138"/>
    </location>
</feature>
<reference evidence="9" key="1">
    <citation type="submission" date="2022-07" db="EMBL/GenBank/DDBJ databases">
        <title>Phylogenomic reconstructions and comparative analyses of Kickxellomycotina fungi.</title>
        <authorList>
            <person name="Reynolds N.K."/>
            <person name="Stajich J.E."/>
            <person name="Barry K."/>
            <person name="Grigoriev I.V."/>
            <person name="Crous P."/>
            <person name="Smith M.E."/>
        </authorList>
    </citation>
    <scope>NUCLEOTIDE SEQUENCE</scope>
    <source>
        <strain evidence="9">RSA 861</strain>
    </source>
</reference>
<feature type="transmembrane region" description="Helical" evidence="7">
    <location>
        <begin position="403"/>
        <end position="426"/>
    </location>
</feature>
<feature type="region of interest" description="Disordered" evidence="6">
    <location>
        <begin position="619"/>
        <end position="654"/>
    </location>
</feature>
<feature type="region of interest" description="Disordered" evidence="6">
    <location>
        <begin position="198"/>
        <end position="240"/>
    </location>
</feature>
<feature type="compositionally biased region" description="Gly residues" evidence="6">
    <location>
        <begin position="632"/>
        <end position="646"/>
    </location>
</feature>
<feature type="transmembrane region" description="Helical" evidence="7">
    <location>
        <begin position="366"/>
        <end position="391"/>
    </location>
</feature>
<dbReference type="InterPro" id="IPR029058">
    <property type="entry name" value="AB_hydrolase_fold"/>
</dbReference>
<evidence type="ECO:0000256" key="6">
    <source>
        <dbReference type="SAM" id="MobiDB-lite"/>
    </source>
</evidence>
<keyword evidence="4 7" id="KW-1133">Transmembrane helix</keyword>
<proteinExistence type="inferred from homology"/>
<comment type="subcellular location">
    <subcellularLocation>
        <location evidence="1">Membrane</location>
        <topology evidence="1">Multi-pass membrane protein</topology>
    </subcellularLocation>
</comment>
<evidence type="ECO:0000256" key="5">
    <source>
        <dbReference type="ARBA" id="ARBA00023136"/>
    </source>
</evidence>
<feature type="compositionally biased region" description="Basic and acidic residues" evidence="6">
    <location>
        <begin position="172"/>
        <end position="182"/>
    </location>
</feature>
<accession>A0A9W7ZPK6</accession>
<comment type="similarity">
    <text evidence="2">Belongs to the TMCO4 family.</text>
</comment>
<feature type="compositionally biased region" description="Basic and acidic residues" evidence="6">
    <location>
        <begin position="220"/>
        <end position="232"/>
    </location>
</feature>
<dbReference type="Gene3D" id="3.40.50.1820">
    <property type="entry name" value="alpha/beta hydrolase"/>
    <property type="match status" value="1"/>
</dbReference>
<feature type="chain" id="PRO_5040835724" description="DUF726-domain-containing protein" evidence="8">
    <location>
        <begin position="33"/>
        <end position="756"/>
    </location>
</feature>
<evidence type="ECO:0000256" key="8">
    <source>
        <dbReference type="SAM" id="SignalP"/>
    </source>
</evidence>
<gene>
    <name evidence="9" type="ORF">IWQ60_009025</name>
</gene>
<evidence type="ECO:0000256" key="4">
    <source>
        <dbReference type="ARBA" id="ARBA00022989"/>
    </source>
</evidence>
<dbReference type="SUPFAM" id="SSF53474">
    <property type="entry name" value="alpha/beta-Hydrolases"/>
    <property type="match status" value="1"/>
</dbReference>
<protein>
    <recommendedName>
        <fullName evidence="11">DUF726-domain-containing protein</fullName>
    </recommendedName>
</protein>
<sequence length="756" mass="81476">MGALFNYRRKLRAWPSSQRVTFALLCTQVAHAVNCDADPAEWYDPFNQMTYSWLGLDDFDPDMFPVPDTEEERRLLLQSVVENLRARSDQLTRTDREQARIDDDCVVINMLLVALGFSQIPDTSVSSAQQNSGNSSVTSAAGSPPRSQSRPGSMIVTDPIEETGSAGSSARASKEHALGLRQDVKSQTNTVFNVQHDELDEEYAVAPPKDRSFDQPLRSEFGKDTAGDRVDSRSPSPAPEELDVALSHVDLDPSDNAPNEAVAYSRSDLTTTAAAGEPTFRADLYVFHYDARSRAVLFGLAHHLGIPMQTVYDAEKWVAQTIYVTLTESIDDHTAPADQTIQGNDLQGKTQEALSNDRHRRKIWKYLATGAATALGATAIGLTAGLAAPLVVAGLGALSITGLAFFSTAGGVALISSLFGLAGGGLTGYRMNRRVRGLHEFKFEDLVANDERLPVPSLVAAILIPGFLNEPTEANAVWQPYFVQGRQPQPSRASRYDPYVLRFETEALLAVGNAFNHLLGTEAVHFAAGQVLKQTVLATLISAMAWPMAIIKVGQLIDNPWSVGLNRARSAGELLADVLISRAQGNRPVVLVGYSLGALVIYHCLLRLAARHDGEVVGGEGGGAEGQNSRGSGNGGPTGGTTGGGVPSESRPKQHHGLVDSVVLLGGPFDGQNLATWSQLRRVVARRIVVGYSANDWLLAYLYRVQALSIHMAGLTGVSDEVRDCLGIENLDLTDLVASHSDYTQQATVILERVDI</sequence>
<name>A0A9W7ZPK6_9FUNG</name>
<dbReference type="OrthoDB" id="277931at2759"/>
<evidence type="ECO:0000256" key="7">
    <source>
        <dbReference type="SAM" id="Phobius"/>
    </source>
</evidence>
<dbReference type="PANTHER" id="PTHR17920">
    <property type="entry name" value="TRANSMEMBRANE AND COILED-COIL DOMAIN-CONTAINING PROTEIN 4 TMCO4"/>
    <property type="match status" value="1"/>
</dbReference>
<evidence type="ECO:0000313" key="10">
    <source>
        <dbReference type="Proteomes" id="UP001150569"/>
    </source>
</evidence>
<feature type="region of interest" description="Disordered" evidence="6">
    <location>
        <begin position="123"/>
        <end position="182"/>
    </location>
</feature>
<dbReference type="EMBL" id="JANBPT010000717">
    <property type="protein sequence ID" value="KAJ1913916.1"/>
    <property type="molecule type" value="Genomic_DNA"/>
</dbReference>
<feature type="compositionally biased region" description="Low complexity" evidence="6">
    <location>
        <begin position="139"/>
        <end position="153"/>
    </location>
</feature>
<organism evidence="9 10">
    <name type="scientific">Tieghemiomyces parasiticus</name>
    <dbReference type="NCBI Taxonomy" id="78921"/>
    <lineage>
        <taxon>Eukaryota</taxon>
        <taxon>Fungi</taxon>
        <taxon>Fungi incertae sedis</taxon>
        <taxon>Zoopagomycota</taxon>
        <taxon>Kickxellomycotina</taxon>
        <taxon>Dimargaritomycetes</taxon>
        <taxon>Dimargaritales</taxon>
        <taxon>Dimargaritaceae</taxon>
        <taxon>Tieghemiomyces</taxon>
    </lineage>
</organism>
<evidence type="ECO:0000256" key="1">
    <source>
        <dbReference type="ARBA" id="ARBA00004141"/>
    </source>
</evidence>
<keyword evidence="8" id="KW-0732">Signal</keyword>
<evidence type="ECO:0000256" key="3">
    <source>
        <dbReference type="ARBA" id="ARBA00022692"/>
    </source>
</evidence>
<dbReference type="InterPro" id="IPR007941">
    <property type="entry name" value="DUF726"/>
</dbReference>
<evidence type="ECO:0008006" key="11">
    <source>
        <dbReference type="Google" id="ProtNLM"/>
    </source>
</evidence>
<comment type="caution">
    <text evidence="9">The sequence shown here is derived from an EMBL/GenBank/DDBJ whole genome shotgun (WGS) entry which is preliminary data.</text>
</comment>
<keyword evidence="5 7" id="KW-0472">Membrane</keyword>
<evidence type="ECO:0000313" key="9">
    <source>
        <dbReference type="EMBL" id="KAJ1913916.1"/>
    </source>
</evidence>
<dbReference type="Proteomes" id="UP001150569">
    <property type="component" value="Unassembled WGS sequence"/>
</dbReference>
<dbReference type="Pfam" id="PF05277">
    <property type="entry name" value="DUF726"/>
    <property type="match status" value="2"/>
</dbReference>